<dbReference type="Pfam" id="PF06813">
    <property type="entry name" value="Nodulin-like"/>
    <property type="match status" value="1"/>
</dbReference>
<feature type="transmembrane region" description="Helical" evidence="5">
    <location>
        <begin position="396"/>
        <end position="418"/>
    </location>
</feature>
<feature type="transmembrane region" description="Helical" evidence="5">
    <location>
        <begin position="203"/>
        <end position="225"/>
    </location>
</feature>
<protein>
    <recommendedName>
        <fullName evidence="11">Nodulin-like domain-containing protein</fullName>
    </recommendedName>
</protein>
<feature type="domain" description="Nodulin-like" evidence="7">
    <location>
        <begin position="6"/>
        <end position="253"/>
    </location>
</feature>
<dbReference type="InterPro" id="IPR036259">
    <property type="entry name" value="MFS_trans_sf"/>
</dbReference>
<feature type="transmembrane region" description="Helical" evidence="5">
    <location>
        <begin position="475"/>
        <end position="494"/>
    </location>
</feature>
<dbReference type="SUPFAM" id="SSF103473">
    <property type="entry name" value="MFS general substrate transporter"/>
    <property type="match status" value="2"/>
</dbReference>
<keyword evidence="10" id="KW-1185">Reference proteome</keyword>
<evidence type="ECO:0008006" key="11">
    <source>
        <dbReference type="Google" id="ProtNLM"/>
    </source>
</evidence>
<dbReference type="Proteomes" id="UP001151287">
    <property type="component" value="Unassembled WGS sequence"/>
</dbReference>
<name>A0A9Q0C7R9_9POAL</name>
<keyword evidence="4 5" id="KW-0472">Membrane</keyword>
<evidence type="ECO:0000256" key="2">
    <source>
        <dbReference type="ARBA" id="ARBA00022692"/>
    </source>
</evidence>
<feature type="transmembrane region" description="Helical" evidence="5">
    <location>
        <begin position="338"/>
        <end position="362"/>
    </location>
</feature>
<dbReference type="EMBL" id="JAMQYH010000004">
    <property type="protein sequence ID" value="KAJ1688777.1"/>
    <property type="molecule type" value="Genomic_DNA"/>
</dbReference>
<evidence type="ECO:0000259" key="7">
    <source>
        <dbReference type="Pfam" id="PF06813"/>
    </source>
</evidence>
<evidence type="ECO:0000256" key="6">
    <source>
        <dbReference type="SAM" id="SignalP"/>
    </source>
</evidence>
<accession>A0A9Q0C7R9</accession>
<keyword evidence="3 5" id="KW-1133">Transmembrane helix</keyword>
<comment type="subcellular location">
    <subcellularLocation>
        <location evidence="1">Membrane</location>
        <topology evidence="1">Multi-pass membrane protein</topology>
    </subcellularLocation>
</comment>
<evidence type="ECO:0000313" key="10">
    <source>
        <dbReference type="Proteomes" id="UP001151287"/>
    </source>
</evidence>
<feature type="chain" id="PRO_5040492587" description="Nodulin-like domain-containing protein" evidence="6">
    <location>
        <begin position="22"/>
        <end position="508"/>
    </location>
</feature>
<reference evidence="9" key="1">
    <citation type="journal article" date="2022" name="Cell">
        <title>Repeat-based holocentromeres influence genome architecture and karyotype evolution.</title>
        <authorList>
            <person name="Hofstatter P.G."/>
            <person name="Thangavel G."/>
            <person name="Lux T."/>
            <person name="Neumann P."/>
            <person name="Vondrak T."/>
            <person name="Novak P."/>
            <person name="Zhang M."/>
            <person name="Costa L."/>
            <person name="Castellani M."/>
            <person name="Scott A."/>
            <person name="Toegelov H."/>
            <person name="Fuchs J."/>
            <person name="Mata-Sucre Y."/>
            <person name="Dias Y."/>
            <person name="Vanzela A.L.L."/>
            <person name="Huettel B."/>
            <person name="Almeida C.C.S."/>
            <person name="Simkova H."/>
            <person name="Souza G."/>
            <person name="Pedrosa-Harand A."/>
            <person name="Macas J."/>
            <person name="Mayer K.F.X."/>
            <person name="Houben A."/>
            <person name="Marques A."/>
        </authorList>
    </citation>
    <scope>NUCLEOTIDE SEQUENCE</scope>
    <source>
        <strain evidence="9">RhyBre1mFocal</strain>
    </source>
</reference>
<dbReference type="Gene3D" id="1.20.1250.20">
    <property type="entry name" value="MFS general substrate transporter like domains"/>
    <property type="match status" value="1"/>
</dbReference>
<proteinExistence type="predicted"/>
<dbReference type="InterPro" id="IPR010658">
    <property type="entry name" value="Nodulin-like"/>
</dbReference>
<dbReference type="AlphaFoldDB" id="A0A9Q0C7R9"/>
<keyword evidence="6" id="KW-0732">Signal</keyword>
<dbReference type="OrthoDB" id="410267at2759"/>
<feature type="transmembrane region" description="Helical" evidence="5">
    <location>
        <begin position="305"/>
        <end position="326"/>
    </location>
</feature>
<feature type="transmembrane region" description="Helical" evidence="5">
    <location>
        <begin position="368"/>
        <end position="389"/>
    </location>
</feature>
<feature type="transmembrane region" description="Helical" evidence="5">
    <location>
        <begin position="237"/>
        <end position="254"/>
    </location>
</feature>
<comment type="caution">
    <text evidence="9">The sequence shown here is derived from an EMBL/GenBank/DDBJ whole genome shotgun (WGS) entry which is preliminary data.</text>
</comment>
<feature type="domain" description="NFD4 C-terminal" evidence="8">
    <location>
        <begin position="292"/>
        <end position="497"/>
    </location>
</feature>
<dbReference type="PANTHER" id="PTHR21576:SF11">
    <property type="entry name" value="MAJOR FACILITATOR SUPERFAMILY PROTEIN"/>
    <property type="match status" value="1"/>
</dbReference>
<feature type="transmembrane region" description="Helical" evidence="5">
    <location>
        <begin position="104"/>
        <end position="126"/>
    </location>
</feature>
<dbReference type="GO" id="GO:0016020">
    <property type="term" value="C:membrane"/>
    <property type="evidence" value="ECO:0007669"/>
    <property type="project" value="UniProtKB-SubCell"/>
</dbReference>
<evidence type="ECO:0000256" key="4">
    <source>
        <dbReference type="ARBA" id="ARBA00023136"/>
    </source>
</evidence>
<evidence type="ECO:0000259" key="8">
    <source>
        <dbReference type="Pfam" id="PF23262"/>
    </source>
</evidence>
<evidence type="ECO:0000313" key="9">
    <source>
        <dbReference type="EMBL" id="KAJ1688777.1"/>
    </source>
</evidence>
<gene>
    <name evidence="9" type="ORF">LUZ63_012932</name>
</gene>
<dbReference type="InterPro" id="IPR056555">
    <property type="entry name" value="NFD4_C"/>
</dbReference>
<feature type="transmembrane region" description="Helical" evidence="5">
    <location>
        <begin position="430"/>
        <end position="454"/>
    </location>
</feature>
<organism evidence="9 10">
    <name type="scientific">Rhynchospora breviuscula</name>
    <dbReference type="NCBI Taxonomy" id="2022672"/>
    <lineage>
        <taxon>Eukaryota</taxon>
        <taxon>Viridiplantae</taxon>
        <taxon>Streptophyta</taxon>
        <taxon>Embryophyta</taxon>
        <taxon>Tracheophyta</taxon>
        <taxon>Spermatophyta</taxon>
        <taxon>Magnoliopsida</taxon>
        <taxon>Liliopsida</taxon>
        <taxon>Poales</taxon>
        <taxon>Cyperaceae</taxon>
        <taxon>Cyperoideae</taxon>
        <taxon>Rhynchosporeae</taxon>
        <taxon>Rhynchospora</taxon>
    </lineage>
</organism>
<dbReference type="PANTHER" id="PTHR21576">
    <property type="entry name" value="UNCHARACTERIZED NODULIN-LIKE PROTEIN"/>
    <property type="match status" value="1"/>
</dbReference>
<dbReference type="Pfam" id="PF23262">
    <property type="entry name" value="NFD4_C"/>
    <property type="match status" value="1"/>
</dbReference>
<evidence type="ECO:0000256" key="3">
    <source>
        <dbReference type="ARBA" id="ARBA00022989"/>
    </source>
</evidence>
<feature type="signal peptide" evidence="6">
    <location>
        <begin position="1"/>
        <end position="21"/>
    </location>
</feature>
<feature type="transmembrane region" description="Helical" evidence="5">
    <location>
        <begin position="71"/>
        <end position="92"/>
    </location>
</feature>
<evidence type="ECO:0000256" key="1">
    <source>
        <dbReference type="ARBA" id="ARBA00004141"/>
    </source>
</evidence>
<sequence length="508" mass="55185">MMSIYPWLTLVAIIWLQAVNGTNTTFPAYSSALKSRLGISQLNLNNLAVASDLGKVFGWCSGIALNHLPLWLVLIVGAAIGAFGYGVQFLFLTTKISTVEYWQAFLLCVISGKSICWINTVCYVAAMQKFPNEHGIVISLTTSYSGISAKVYIAMAEVILGKTNPNNKSIYLLQNSLVPLAVAIIVLPVLHDTKSVVGGEKKVGLSSMFFMAGLTGAYAILTTTVPEFITIKQRMPMAILLGMIMSTCLVPLLLKARFNIVSKNKVTTIHEVTKRTVEEAREEGEMEEGKGREYGVWDLVRSLDFWLYFGVYGCGGTLGLVYANNLGQIAQSRGMSEAALVSISSSFGFFGKLGSALLSALASRRKHVVSNTASLAMLMVPMAISFFLLLIPSKIFLLAGTAIIGMSTGAITSLAVSITSELFGFKHFAINHNLLVANIPIGSFLFGYIAARIYDSKGGEVHRVCNGSWCFHQTFLIWGFICAVGTVLSFVLYYRTSMSHKPLSRPDS</sequence>
<keyword evidence="2 5" id="KW-0812">Transmembrane</keyword>
<evidence type="ECO:0000256" key="5">
    <source>
        <dbReference type="SAM" id="Phobius"/>
    </source>
</evidence>
<feature type="transmembrane region" description="Helical" evidence="5">
    <location>
        <begin position="172"/>
        <end position="191"/>
    </location>
</feature>